<dbReference type="Gene3D" id="3.40.50.300">
    <property type="entry name" value="P-loop containing nucleotide triphosphate hydrolases"/>
    <property type="match status" value="2"/>
</dbReference>
<comment type="caution">
    <text evidence="5">The sequence shown here is derived from an EMBL/GenBank/DDBJ whole genome shotgun (WGS) entry which is preliminary data.</text>
</comment>
<dbReference type="NCBIfam" id="TIGR03817">
    <property type="entry name" value="DECH_helic"/>
    <property type="match status" value="1"/>
</dbReference>
<dbReference type="InterPro" id="IPR055227">
    <property type="entry name" value="HRQ1_WHD"/>
</dbReference>
<protein>
    <submittedName>
        <fullName evidence="5">DEAD/DEAH box helicase</fullName>
    </submittedName>
</protein>
<dbReference type="SMART" id="SM00487">
    <property type="entry name" value="DEXDc"/>
    <property type="match status" value="1"/>
</dbReference>
<keyword evidence="5" id="KW-0347">Helicase</keyword>
<evidence type="ECO:0000256" key="2">
    <source>
        <dbReference type="ARBA" id="ARBA00022840"/>
    </source>
</evidence>
<sequence>MLVNTEGSVVSAPGTNTGSDFGRDLLSCAVRGTPADEHPIRHVEDIPPRRSATRPWPDWADPDVVAAFADRGVGTPWSHQVQAAELAHTGRHVVLSTGTASGKSLGYQLPILTALAADPRARALYLSPTKALGHDQLRAAHGLCEEVPALRDVAPCAYDGDAGTDLRRFARERSRWIFSNPDMIHLSLLRNHARWAVFLRNLRYIVVDECHYYRGIFGSNVALVLRRLLRLCERYSGSPTVIFASATTAAPAETAAQLIGQTVTAVTEDGSPHGGRTVALWEPALLDDLVGENGAPVRRSAGAESARVMADLIAEGARTLTFVRSRRGAELTALAAAARLEEVAPDLADRVASYRAGYLAEDRRALEQALSEGELRGVATTNALELGVDIAGLDAVVLAGFPGTVTSFWQQAGRSGRRGQSALIVLVARDDPLDTYLVHHPRALLARPIEKVVIDPANPYVLGPQLLCAATELPLTDAEVRTWDAESVAEALVDDGLLRRRANGWFPAPEIDPHPAVDIRGSSGGQIAILESGTGRILGTAGTGQAPASVHPGAVYLHQGESYVVDSLDFEDGIALVHAEDPGYTTAAREVTDIAVTGEGERRALGPVTVGVVPVSVSNTVTGYLRRRLDGEVIDFIELEMPTRTLDTVAVMCTISPELLYANGIDPLQVPGSLHAAEHAAIGLLPLVASCDRGDIGGVSTAIGPEDGLPTIFVYDGYPGGAGFADRGYRQMTLWWEATAAAIEACECPAGCPSCVQSPKCGNGNDPLDKAGAVRVLRMVLGELARH</sequence>
<keyword evidence="5" id="KW-0378">Hydrolase</keyword>
<accession>A0A1W9YXD4</accession>
<dbReference type="OrthoDB" id="143059at2"/>
<dbReference type="Pfam" id="PF09369">
    <property type="entry name" value="MZB"/>
    <property type="match status" value="1"/>
</dbReference>
<evidence type="ECO:0000313" key="6">
    <source>
        <dbReference type="Proteomes" id="UP000192366"/>
    </source>
</evidence>
<dbReference type="GO" id="GO:0006289">
    <property type="term" value="P:nucleotide-excision repair"/>
    <property type="evidence" value="ECO:0007669"/>
    <property type="project" value="TreeGrafter"/>
</dbReference>
<evidence type="ECO:0000259" key="3">
    <source>
        <dbReference type="PROSITE" id="PS51192"/>
    </source>
</evidence>
<proteinExistence type="predicted"/>
<dbReference type="GO" id="GO:0043138">
    <property type="term" value="F:3'-5' DNA helicase activity"/>
    <property type="evidence" value="ECO:0007669"/>
    <property type="project" value="TreeGrafter"/>
</dbReference>
<evidence type="ECO:0000256" key="1">
    <source>
        <dbReference type="ARBA" id="ARBA00022741"/>
    </source>
</evidence>
<dbReference type="GO" id="GO:0036297">
    <property type="term" value="P:interstrand cross-link repair"/>
    <property type="evidence" value="ECO:0007669"/>
    <property type="project" value="TreeGrafter"/>
</dbReference>
<dbReference type="Pfam" id="PF00271">
    <property type="entry name" value="Helicase_C"/>
    <property type="match status" value="1"/>
</dbReference>
<dbReference type="InterPro" id="IPR011545">
    <property type="entry name" value="DEAD/DEAH_box_helicase_dom"/>
</dbReference>
<keyword evidence="6" id="KW-1185">Reference proteome</keyword>
<dbReference type="SUPFAM" id="SSF52540">
    <property type="entry name" value="P-loop containing nucleoside triphosphate hydrolases"/>
    <property type="match status" value="1"/>
</dbReference>
<dbReference type="CDD" id="cd17923">
    <property type="entry name" value="DEXHc_Hrq1-like"/>
    <property type="match status" value="1"/>
</dbReference>
<dbReference type="InterPro" id="IPR001650">
    <property type="entry name" value="Helicase_C-like"/>
</dbReference>
<gene>
    <name evidence="5" type="ORF">BST17_13600</name>
</gene>
<dbReference type="GO" id="GO:0003676">
    <property type="term" value="F:nucleic acid binding"/>
    <property type="evidence" value="ECO:0007669"/>
    <property type="project" value="InterPro"/>
</dbReference>
<dbReference type="RefSeq" id="WP_083058651.1">
    <property type="nucleotide sequence ID" value="NZ_JACKVM010000016.1"/>
</dbReference>
<dbReference type="Pfam" id="PF22982">
    <property type="entry name" value="WHD_HRQ1"/>
    <property type="match status" value="1"/>
</dbReference>
<dbReference type="STRING" id="564198.BST17_13600"/>
<reference evidence="5 6" key="1">
    <citation type="submission" date="2017-02" db="EMBL/GenBank/DDBJ databases">
        <title>The new phylogeny of genus Mycobacterium.</title>
        <authorList>
            <person name="Tortoli E."/>
            <person name="Trovato A."/>
            <person name="Cirillo D.M."/>
        </authorList>
    </citation>
    <scope>NUCLEOTIDE SEQUENCE [LARGE SCALE GENOMIC DNA]</scope>
    <source>
        <strain evidence="5 6">DSM 45578</strain>
    </source>
</reference>
<dbReference type="PROSITE" id="PS51192">
    <property type="entry name" value="HELICASE_ATP_BIND_1"/>
    <property type="match status" value="1"/>
</dbReference>
<keyword evidence="1" id="KW-0547">Nucleotide-binding</keyword>
<dbReference type="FunFam" id="3.40.50.300:FF:001137">
    <property type="entry name" value="DEAD/DEAH box helicase"/>
    <property type="match status" value="1"/>
</dbReference>
<dbReference type="SMART" id="SM00490">
    <property type="entry name" value="HELICc"/>
    <property type="match status" value="1"/>
</dbReference>
<feature type="domain" description="Helicase C-terminal" evidence="4">
    <location>
        <begin position="307"/>
        <end position="460"/>
    </location>
</feature>
<dbReference type="Pfam" id="PF00270">
    <property type="entry name" value="DEAD"/>
    <property type="match status" value="1"/>
</dbReference>
<evidence type="ECO:0000259" key="4">
    <source>
        <dbReference type="PROSITE" id="PS51194"/>
    </source>
</evidence>
<dbReference type="InterPro" id="IPR014001">
    <property type="entry name" value="Helicase_ATP-bd"/>
</dbReference>
<name>A0A1W9YXD4_MYCBA</name>
<dbReference type="InterPro" id="IPR018973">
    <property type="entry name" value="MZB"/>
</dbReference>
<dbReference type="InterPro" id="IPR027417">
    <property type="entry name" value="P-loop_NTPase"/>
</dbReference>
<dbReference type="EMBL" id="MVHJ01000009">
    <property type="protein sequence ID" value="ORA04724.1"/>
    <property type="molecule type" value="Genomic_DNA"/>
</dbReference>
<keyword evidence="2" id="KW-0067">ATP-binding</keyword>
<dbReference type="InterPro" id="IPR022307">
    <property type="entry name" value="Helicase_put_actinobac"/>
</dbReference>
<feature type="domain" description="Helicase ATP-binding" evidence="3">
    <location>
        <begin position="84"/>
        <end position="266"/>
    </location>
</feature>
<evidence type="ECO:0000313" key="5">
    <source>
        <dbReference type="EMBL" id="ORA04724.1"/>
    </source>
</evidence>
<organism evidence="5 6">
    <name type="scientific">Mycolicibacterium bacteremicum</name>
    <name type="common">Mycobacterium bacteremicum</name>
    <dbReference type="NCBI Taxonomy" id="564198"/>
    <lineage>
        <taxon>Bacteria</taxon>
        <taxon>Bacillati</taxon>
        <taxon>Actinomycetota</taxon>
        <taxon>Actinomycetes</taxon>
        <taxon>Mycobacteriales</taxon>
        <taxon>Mycobacteriaceae</taxon>
        <taxon>Mycolicibacterium</taxon>
    </lineage>
</organism>
<dbReference type="CDD" id="cd18797">
    <property type="entry name" value="SF2_C_Hrq"/>
    <property type="match status" value="1"/>
</dbReference>
<dbReference type="PROSITE" id="PS51194">
    <property type="entry name" value="HELICASE_CTER"/>
    <property type="match status" value="1"/>
</dbReference>
<dbReference type="PANTHER" id="PTHR47957:SF3">
    <property type="entry name" value="ATP-DEPENDENT HELICASE HRQ1"/>
    <property type="match status" value="1"/>
</dbReference>
<dbReference type="PANTHER" id="PTHR47957">
    <property type="entry name" value="ATP-DEPENDENT HELICASE HRQ1"/>
    <property type="match status" value="1"/>
</dbReference>
<dbReference type="GO" id="GO:0005524">
    <property type="term" value="F:ATP binding"/>
    <property type="evidence" value="ECO:0007669"/>
    <property type="project" value="UniProtKB-KW"/>
</dbReference>
<dbReference type="Proteomes" id="UP000192366">
    <property type="component" value="Unassembled WGS sequence"/>
</dbReference>
<dbReference type="AlphaFoldDB" id="A0A1W9YXD4"/>